<dbReference type="EMBL" id="LAZR01058573">
    <property type="protein sequence ID" value="KKK69593.1"/>
    <property type="molecule type" value="Genomic_DNA"/>
</dbReference>
<accession>A0A0F8XKY5</accession>
<comment type="caution">
    <text evidence="1">The sequence shown here is derived from an EMBL/GenBank/DDBJ whole genome shotgun (WGS) entry which is preliminary data.</text>
</comment>
<evidence type="ECO:0000313" key="1">
    <source>
        <dbReference type="EMBL" id="KKK69593.1"/>
    </source>
</evidence>
<organism evidence="1">
    <name type="scientific">marine sediment metagenome</name>
    <dbReference type="NCBI Taxonomy" id="412755"/>
    <lineage>
        <taxon>unclassified sequences</taxon>
        <taxon>metagenomes</taxon>
        <taxon>ecological metagenomes</taxon>
    </lineage>
</organism>
<dbReference type="AlphaFoldDB" id="A0A0F8XKY5"/>
<name>A0A0F8XKY5_9ZZZZ</name>
<protein>
    <submittedName>
        <fullName evidence="1">Uncharacterized protein</fullName>
    </submittedName>
</protein>
<proteinExistence type="predicted"/>
<sequence>MADFVFNIVKGRLAELYNRVDLNDPANSALIVALLASTGLEAQSVLEDKDDLAAVVAGTTNEATNTGYARKTLTDADIVAFAPDDTNNRVDLDIPDQTWTGVANDGTGAIGAFLVDYDSDTTVGTDADIVPGTHHTFSVTPDGSDITAQIAAAGFYRAS</sequence>
<gene>
    <name evidence="1" type="ORF">LCGC14_2932480</name>
</gene>
<reference evidence="1" key="1">
    <citation type="journal article" date="2015" name="Nature">
        <title>Complex archaea that bridge the gap between prokaryotes and eukaryotes.</title>
        <authorList>
            <person name="Spang A."/>
            <person name="Saw J.H."/>
            <person name="Jorgensen S.L."/>
            <person name="Zaremba-Niedzwiedzka K."/>
            <person name="Martijn J."/>
            <person name="Lind A.E."/>
            <person name="van Eijk R."/>
            <person name="Schleper C."/>
            <person name="Guy L."/>
            <person name="Ettema T.J."/>
        </authorList>
    </citation>
    <scope>NUCLEOTIDE SEQUENCE</scope>
</reference>